<evidence type="ECO:0000259" key="8">
    <source>
        <dbReference type="Pfam" id="PF17768"/>
    </source>
</evidence>
<keyword evidence="4" id="KW-0378">Hydrolase</keyword>
<dbReference type="GO" id="GO:0008409">
    <property type="term" value="F:5'-3' exonuclease activity"/>
    <property type="evidence" value="ECO:0007669"/>
    <property type="project" value="InterPro"/>
</dbReference>
<reference evidence="9" key="1">
    <citation type="submission" date="2023-03" db="EMBL/GenBank/DDBJ databases">
        <authorList>
            <person name="Steffen K."/>
            <person name="Cardenas P."/>
        </authorList>
    </citation>
    <scope>NUCLEOTIDE SEQUENCE</scope>
</reference>
<dbReference type="PANTHER" id="PTHR30255:SF2">
    <property type="entry name" value="SINGLE-STRANDED-DNA-SPECIFIC EXONUCLEASE RECJ"/>
    <property type="match status" value="1"/>
</dbReference>
<organism evidence="9 10">
    <name type="scientific">Geodia barretti</name>
    <name type="common">Barrett's horny sponge</name>
    <dbReference type="NCBI Taxonomy" id="519541"/>
    <lineage>
        <taxon>Eukaryota</taxon>
        <taxon>Metazoa</taxon>
        <taxon>Porifera</taxon>
        <taxon>Demospongiae</taxon>
        <taxon>Heteroscleromorpha</taxon>
        <taxon>Tetractinellida</taxon>
        <taxon>Astrophorina</taxon>
        <taxon>Geodiidae</taxon>
        <taxon>Geodia</taxon>
    </lineage>
</organism>
<feature type="domain" description="DHHA1" evidence="7">
    <location>
        <begin position="414"/>
        <end position="500"/>
    </location>
</feature>
<evidence type="ECO:0000259" key="7">
    <source>
        <dbReference type="Pfam" id="PF02272"/>
    </source>
</evidence>
<keyword evidence="3" id="KW-0540">Nuclease</keyword>
<dbReference type="InterPro" id="IPR038763">
    <property type="entry name" value="DHH_sf"/>
</dbReference>
<gene>
    <name evidence="9" type="ORF">GBAR_LOCUS22885</name>
</gene>
<evidence type="ECO:0000256" key="4">
    <source>
        <dbReference type="ARBA" id="ARBA00022801"/>
    </source>
</evidence>
<evidence type="ECO:0000256" key="2">
    <source>
        <dbReference type="ARBA" id="ARBA00019841"/>
    </source>
</evidence>
<sequence>MKAYHELLDEIQRDVERLREESGGVPCPSNCFSCCRNTATMAISEVEARDLKVGLEALPVEIRSHIRRKAEQSIKKLKAHGYDAENIMPDAGMEAIGVLKGTPEGECPMLIGMDKAVERIHKAISRGEKICVYGDYDVDGTTATALLLNTFRQMDVPIDYYIPNRFGEGYGLSEKTVKKIHQKNEAKLLITVDCGITAVKEVALANQLGIDVIVTDHHQPEEEQPPAYALISPKIPGNEYPYTELAGVGLAFKLAQALADDTAFLESQLDLVALGTVADIAPLTGENRILSRLGLAELDKRERPGVHALCEVAEHKIDTPLDGNAISFKLGPRINAAGRMGTAHKVVELFTTDSEDEATRIASEVNEANKRRRKLGKQIQDEALEIIKKEIDDDTVGIVVASDKWDEKAEDAAKGKEKGVVGIVAARLKETFYKPTVVLAIDGDEATGSGRCIEGMNLADSFVACTELLVKHGGHQAAAGLTLKTKNIPKFRKAFNEYASEHLTEEALQPKLYLEFETRLSLLTLETLKELEQFEPFGKNNPVPYFGTRRVKVNGVPTQMGKEKNHLRMFVSDGTVKRCAIDWGSGDKLITFRRPNMSLNIAFCTPNQRVARDPFRTTYP</sequence>
<evidence type="ECO:0000256" key="3">
    <source>
        <dbReference type="ARBA" id="ARBA00022722"/>
    </source>
</evidence>
<evidence type="ECO:0000259" key="6">
    <source>
        <dbReference type="Pfam" id="PF01368"/>
    </source>
</evidence>
<feature type="domain" description="DDH" evidence="6">
    <location>
        <begin position="129"/>
        <end position="276"/>
    </location>
</feature>
<dbReference type="GO" id="GO:0003676">
    <property type="term" value="F:nucleic acid binding"/>
    <property type="evidence" value="ECO:0007669"/>
    <property type="project" value="InterPro"/>
</dbReference>
<dbReference type="Gene3D" id="3.90.1640.30">
    <property type="match status" value="1"/>
</dbReference>
<dbReference type="Proteomes" id="UP001174909">
    <property type="component" value="Unassembled WGS sequence"/>
</dbReference>
<dbReference type="Pfam" id="PF17768">
    <property type="entry name" value="RecJ_OB"/>
    <property type="match status" value="1"/>
</dbReference>
<dbReference type="InterPro" id="IPR001667">
    <property type="entry name" value="DDH_dom"/>
</dbReference>
<keyword evidence="5 9" id="KW-0269">Exonuclease</keyword>
<dbReference type="GO" id="GO:0006281">
    <property type="term" value="P:DNA repair"/>
    <property type="evidence" value="ECO:0007669"/>
    <property type="project" value="InterPro"/>
</dbReference>
<comment type="caution">
    <text evidence="9">The sequence shown here is derived from an EMBL/GenBank/DDBJ whole genome shotgun (WGS) entry which is preliminary data.</text>
</comment>
<proteinExistence type="inferred from homology"/>
<dbReference type="InterPro" id="IPR003156">
    <property type="entry name" value="DHHA1_dom"/>
</dbReference>
<protein>
    <recommendedName>
        <fullName evidence="2">Single-stranded-DNA-specific exonuclease RecJ</fullName>
    </recommendedName>
</protein>
<comment type="similarity">
    <text evidence="1">Belongs to the RecJ family.</text>
</comment>
<dbReference type="Gene3D" id="3.10.310.30">
    <property type="match status" value="1"/>
</dbReference>
<dbReference type="Pfam" id="PF02272">
    <property type="entry name" value="DHHA1"/>
    <property type="match status" value="1"/>
</dbReference>
<dbReference type="InterPro" id="IPR051673">
    <property type="entry name" value="SSDNA_exonuclease_RecJ"/>
</dbReference>
<keyword evidence="10" id="KW-1185">Reference proteome</keyword>
<evidence type="ECO:0000313" key="10">
    <source>
        <dbReference type="Proteomes" id="UP001174909"/>
    </source>
</evidence>
<accession>A0AA35T541</accession>
<dbReference type="InterPro" id="IPR041122">
    <property type="entry name" value="RecJ_OB"/>
</dbReference>
<dbReference type="PANTHER" id="PTHR30255">
    <property type="entry name" value="SINGLE-STRANDED-DNA-SPECIFIC EXONUCLEASE RECJ"/>
    <property type="match status" value="1"/>
</dbReference>
<dbReference type="NCBIfam" id="TIGR00644">
    <property type="entry name" value="recJ"/>
    <property type="match status" value="1"/>
</dbReference>
<dbReference type="AlphaFoldDB" id="A0AA35T541"/>
<evidence type="ECO:0000256" key="5">
    <source>
        <dbReference type="ARBA" id="ARBA00022839"/>
    </source>
</evidence>
<evidence type="ECO:0000313" key="9">
    <source>
        <dbReference type="EMBL" id="CAI8041163.1"/>
    </source>
</evidence>
<dbReference type="SUPFAM" id="SSF64182">
    <property type="entry name" value="DHH phosphoesterases"/>
    <property type="match status" value="1"/>
</dbReference>
<dbReference type="EMBL" id="CASHTH010003165">
    <property type="protein sequence ID" value="CAI8041163.1"/>
    <property type="molecule type" value="Genomic_DNA"/>
</dbReference>
<evidence type="ECO:0000256" key="1">
    <source>
        <dbReference type="ARBA" id="ARBA00005915"/>
    </source>
</evidence>
<feature type="domain" description="RecJ OB" evidence="8">
    <location>
        <begin position="517"/>
        <end position="603"/>
    </location>
</feature>
<name>A0AA35T541_GEOBA</name>
<dbReference type="Pfam" id="PF01368">
    <property type="entry name" value="DHH"/>
    <property type="match status" value="1"/>
</dbReference>
<dbReference type="GO" id="GO:0006310">
    <property type="term" value="P:DNA recombination"/>
    <property type="evidence" value="ECO:0007669"/>
    <property type="project" value="InterPro"/>
</dbReference>
<dbReference type="InterPro" id="IPR004610">
    <property type="entry name" value="RecJ"/>
</dbReference>